<keyword evidence="2" id="KW-1185">Reference proteome</keyword>
<name>A0A4Z0FEH0_9GAMM</name>
<evidence type="ECO:0000313" key="2">
    <source>
        <dbReference type="Proteomes" id="UP000297890"/>
    </source>
</evidence>
<dbReference type="RefSeq" id="WP_135280462.1">
    <property type="nucleotide sequence ID" value="NZ_SRIO01000001.1"/>
</dbReference>
<proteinExistence type="predicted"/>
<dbReference type="AlphaFoldDB" id="A0A4Z0FEH0"/>
<accession>A0A4Z0FEH0</accession>
<evidence type="ECO:0000313" key="1">
    <source>
        <dbReference type="EMBL" id="TFZ84102.1"/>
    </source>
</evidence>
<reference evidence="1 2" key="1">
    <citation type="journal article" date="2019" name="ISME J.">
        <title>Candidatus Macondimonas diazotrophica, a novel gammaproteobacterial genus dominating crude-oil-contaminated coastal sediments.</title>
        <authorList>
            <person name="Karthikeyan S."/>
            <person name="Konstantinidis K."/>
        </authorList>
    </citation>
    <scope>NUCLEOTIDE SEQUENCE [LARGE SCALE GENOMIC DNA]</scope>
    <source>
        <strain evidence="1 2">KTK01</strain>
    </source>
</reference>
<protein>
    <submittedName>
        <fullName evidence="1">Zinc ribbon domain-containing protein</fullName>
    </submittedName>
</protein>
<organism evidence="1 2">
    <name type="scientific">Candidatus Macondimonas diazotrophica</name>
    <dbReference type="NCBI Taxonomy" id="2305248"/>
    <lineage>
        <taxon>Bacteria</taxon>
        <taxon>Pseudomonadati</taxon>
        <taxon>Pseudomonadota</taxon>
        <taxon>Gammaproteobacteria</taxon>
        <taxon>Chromatiales</taxon>
        <taxon>Ectothiorhodospiraceae</taxon>
        <taxon>Candidatus Macondimonas</taxon>
    </lineage>
</organism>
<gene>
    <name evidence="1" type="ORF">E4680_00750</name>
</gene>
<comment type="caution">
    <text evidence="1">The sequence shown here is derived from an EMBL/GenBank/DDBJ whole genome shotgun (WGS) entry which is preliminary data.</text>
</comment>
<dbReference type="EMBL" id="SRIO01000001">
    <property type="protein sequence ID" value="TFZ84102.1"/>
    <property type="molecule type" value="Genomic_DNA"/>
</dbReference>
<sequence length="79" mass="8350">MPTYDYHCPANGRTAAVWHSISRELTTWAELCQETGEPLGDTPGDAAIERLITGGGVITRNSPSAPLMPCGKHACGCAH</sequence>
<dbReference type="Proteomes" id="UP000297890">
    <property type="component" value="Unassembled WGS sequence"/>
</dbReference>
<dbReference type="OrthoDB" id="5421165at2"/>